<feature type="transmembrane region" description="Helical" evidence="15">
    <location>
        <begin position="55"/>
        <end position="74"/>
    </location>
</feature>
<evidence type="ECO:0000256" key="10">
    <source>
        <dbReference type="ARBA" id="ARBA00022989"/>
    </source>
</evidence>
<comment type="catalytic activity">
    <reaction evidence="13 15">
        <text>a di-trans,poly-cis-dolichyl beta-D-mannosyl phosphate + L-threonyl-[protein] = 3-O-(alpha-D-mannosyl)-L-threonyl-[protein] + a di-trans,poly-cis-dolichyl phosphate + H(+)</text>
        <dbReference type="Rhea" id="RHEA:53396"/>
        <dbReference type="Rhea" id="RHEA-COMP:11060"/>
        <dbReference type="Rhea" id="RHEA-COMP:13547"/>
        <dbReference type="Rhea" id="RHEA-COMP:19498"/>
        <dbReference type="Rhea" id="RHEA-COMP:19501"/>
        <dbReference type="ChEBI" id="CHEBI:15378"/>
        <dbReference type="ChEBI" id="CHEBI:30013"/>
        <dbReference type="ChEBI" id="CHEBI:57683"/>
        <dbReference type="ChEBI" id="CHEBI:58211"/>
        <dbReference type="ChEBI" id="CHEBI:137323"/>
        <dbReference type="EC" id="2.4.1.109"/>
    </reaction>
</comment>
<feature type="transmembrane region" description="Helical" evidence="15">
    <location>
        <begin position="702"/>
        <end position="722"/>
    </location>
</feature>
<name>A0AA35NEH7_SACMI</name>
<evidence type="ECO:0000256" key="7">
    <source>
        <dbReference type="ARBA" id="ARBA00022692"/>
    </source>
</evidence>
<evidence type="ECO:0000256" key="5">
    <source>
        <dbReference type="ARBA" id="ARBA00022676"/>
    </source>
</evidence>
<protein>
    <recommendedName>
        <fullName evidence="4 15">Dolichyl-phosphate-mannose--protein mannosyltransferase</fullName>
        <ecNumber evidence="4 15">2.4.1.109</ecNumber>
    </recommendedName>
</protein>
<accession>A0AA35NEH7</accession>
<comment type="function">
    <text evidence="15">Transfers mannose from Dol-P-mannose to Ser or Thr residues on proteins.</text>
</comment>
<evidence type="ECO:0000256" key="14">
    <source>
        <dbReference type="ARBA" id="ARBA00045102"/>
    </source>
</evidence>
<feature type="transmembrane region" description="Helical" evidence="15">
    <location>
        <begin position="279"/>
        <end position="302"/>
    </location>
</feature>
<dbReference type="AlphaFoldDB" id="A0AA35NEH7"/>
<dbReference type="Proteomes" id="UP001161438">
    <property type="component" value="Chromosome 15"/>
</dbReference>
<evidence type="ECO:0000256" key="8">
    <source>
        <dbReference type="ARBA" id="ARBA00022737"/>
    </source>
</evidence>
<dbReference type="Pfam" id="PF16192">
    <property type="entry name" value="PMT_4TMC"/>
    <property type="match status" value="1"/>
</dbReference>
<dbReference type="PROSITE" id="PS50919">
    <property type="entry name" value="MIR"/>
    <property type="match status" value="3"/>
</dbReference>
<dbReference type="EC" id="2.4.1.109" evidence="4 15"/>
<feature type="transmembrane region" description="Helical" evidence="15">
    <location>
        <begin position="595"/>
        <end position="619"/>
    </location>
</feature>
<feature type="transmembrane region" description="Helical" evidence="15">
    <location>
        <begin position="671"/>
        <end position="690"/>
    </location>
</feature>
<dbReference type="GeneID" id="80921510"/>
<dbReference type="GO" id="GO:0031502">
    <property type="term" value="C:dolichyl-phosphate-mannose-protein mannosyltransferase complex"/>
    <property type="evidence" value="ECO:0007669"/>
    <property type="project" value="UniProtKB-ARBA"/>
</dbReference>
<feature type="domain" description="MIR" evidence="16">
    <location>
        <begin position="401"/>
        <end position="457"/>
    </location>
</feature>
<dbReference type="CDD" id="cd23284">
    <property type="entry name" value="beta-trefoil_MIR_PMT2-like"/>
    <property type="match status" value="1"/>
</dbReference>
<evidence type="ECO:0000313" key="17">
    <source>
        <dbReference type="EMBL" id="CAI4036603.1"/>
    </source>
</evidence>
<dbReference type="SMART" id="SM00472">
    <property type="entry name" value="MIR"/>
    <property type="match status" value="3"/>
</dbReference>
<evidence type="ECO:0000256" key="4">
    <source>
        <dbReference type="ARBA" id="ARBA00012839"/>
    </source>
</evidence>
<feature type="transmembrane region" description="Helical" evidence="15">
    <location>
        <begin position="225"/>
        <end position="258"/>
    </location>
</feature>
<proteinExistence type="inferred from homology"/>
<evidence type="ECO:0000256" key="11">
    <source>
        <dbReference type="ARBA" id="ARBA00023136"/>
    </source>
</evidence>
<reference evidence="17" key="1">
    <citation type="submission" date="2022-10" db="EMBL/GenBank/DDBJ databases">
        <authorList>
            <person name="Byrne P K."/>
        </authorList>
    </citation>
    <scope>NUCLEOTIDE SEQUENCE</scope>
    <source>
        <strain evidence="17">IFO1815</strain>
    </source>
</reference>
<keyword evidence="12" id="KW-0325">Glycoprotein</keyword>
<comment type="subcellular location">
    <subcellularLocation>
        <location evidence="1 15">Endoplasmic reticulum membrane</location>
        <topology evidence="1 15">Multi-pass membrane protein</topology>
    </subcellularLocation>
</comment>
<evidence type="ECO:0000256" key="3">
    <source>
        <dbReference type="ARBA" id="ARBA00007222"/>
    </source>
</evidence>
<evidence type="ECO:0000256" key="6">
    <source>
        <dbReference type="ARBA" id="ARBA00022679"/>
    </source>
</evidence>
<dbReference type="InterPro" id="IPR003342">
    <property type="entry name" value="ArnT-like_N"/>
</dbReference>
<keyword evidence="11 15" id="KW-0472">Membrane</keyword>
<dbReference type="InterPro" id="IPR036300">
    <property type="entry name" value="MIR_dom_sf"/>
</dbReference>
<dbReference type="SUPFAM" id="SSF82109">
    <property type="entry name" value="MIR domain"/>
    <property type="match status" value="1"/>
</dbReference>
<dbReference type="GO" id="GO:0004169">
    <property type="term" value="F:dolichyl-phosphate-mannose-protein mannosyltransferase activity"/>
    <property type="evidence" value="ECO:0007669"/>
    <property type="project" value="UniProtKB-UniRule"/>
</dbReference>
<dbReference type="Pfam" id="PF02815">
    <property type="entry name" value="MIR"/>
    <property type="match status" value="1"/>
</dbReference>
<keyword evidence="9 15" id="KW-0256">Endoplasmic reticulum</keyword>
<dbReference type="FunFam" id="2.80.10.50:FF:000012">
    <property type="entry name" value="Protein O-mannosyl-transferase 1"/>
    <property type="match status" value="1"/>
</dbReference>
<feature type="transmembrane region" description="Helical" evidence="15">
    <location>
        <begin position="640"/>
        <end position="659"/>
    </location>
</feature>
<comment type="catalytic activity">
    <reaction evidence="14 15">
        <text>a di-trans,poly-cis-dolichyl beta-D-mannosyl phosphate + L-seryl-[protein] = 3-O-(alpha-D-mannosyl)-L-seryl-[protein] + a di-trans,poly-cis-dolichyl phosphate + H(+)</text>
        <dbReference type="Rhea" id="RHEA:17377"/>
        <dbReference type="Rhea" id="RHEA-COMP:9863"/>
        <dbReference type="Rhea" id="RHEA-COMP:13546"/>
        <dbReference type="Rhea" id="RHEA-COMP:19498"/>
        <dbReference type="Rhea" id="RHEA-COMP:19501"/>
        <dbReference type="ChEBI" id="CHEBI:15378"/>
        <dbReference type="ChEBI" id="CHEBI:29999"/>
        <dbReference type="ChEBI" id="CHEBI:57683"/>
        <dbReference type="ChEBI" id="CHEBI:58211"/>
        <dbReference type="ChEBI" id="CHEBI:137321"/>
        <dbReference type="EC" id="2.4.1.109"/>
    </reaction>
</comment>
<keyword evidence="18" id="KW-1185">Reference proteome</keyword>
<sequence>MPYRVATGYREKSTDDDLIWRRPIVKEELEDADSFLMEETRPYDKAKNERAASRLDYIVMPIIFTVLGMFTRMYKIGRNNHVVWDEAHFGKFGSYYLRHEFYHDVHPPLGKMLVGLSGYLAGYNGSWDFPSGEVYPENVNYVKMRLFQATFSSLCVPLAYFTGRAIGFSRMSVWLFTILVIFENSYATLGKFILLDSMLLFFTVSSYFCLAKFHTVRRVPFSVKWWLWLCLTGLNLGCAISVKMVGLFIISVVGIYTIVELWNLLSDKSVTWKDYANHWLARIFGLIIIPVCVFLLCFKIHFDLLSNSGPGDSTMPSLFQASLNGTKVGKGPRDVALGSSIISIKNQALGGALLHSHVQPFPEGSEQQQVTVYGYSDANNEWFFQRVRGAEPWTDAENNTVEFIKGGGMYRLLHRITGKNLHTHEIPAPVSKSEYEVSAYGDVDLGDYKDNWIIEITEQVGKEDPTLLHPLSTSFRIKNSILGCYLAQSGKHLPEWGFRQGEVVCLKHTSKRDKRTWWNIETHENEILPQAKDFVYPKTSFFRKFMQLNSAMMATNNALVPNPEKFDGIASSAWQWPTLNVGIRLCEWSEKSIKYFLIGSPASVWPSSIAVCALVIHVISLILRWQRQCVVLSDPVGRDVFFMAAVYPLLAWILHYMPFVIMSRVVYAHHYLPTLYFALMILSYYFDMITKRWATKKNTGKLLRLSAYIAYGSLVITGFFYFSPFSFGMDGPVEDYAYLAWLPTWQIVEDIRNR</sequence>
<evidence type="ECO:0000256" key="9">
    <source>
        <dbReference type="ARBA" id="ARBA00022824"/>
    </source>
</evidence>
<dbReference type="EMBL" id="OX365771">
    <property type="protein sequence ID" value="CAI4036603.1"/>
    <property type="molecule type" value="Genomic_DNA"/>
</dbReference>
<comment type="pathway">
    <text evidence="2 15">Protein modification; protein glycosylation.</text>
</comment>
<keyword evidence="7 15" id="KW-0812">Transmembrane</keyword>
<dbReference type="RefSeq" id="XP_056079721.1">
    <property type="nucleotide sequence ID" value="XM_056225955.1"/>
</dbReference>
<dbReference type="InterPro" id="IPR016093">
    <property type="entry name" value="MIR_motif"/>
</dbReference>
<dbReference type="Pfam" id="PF02366">
    <property type="entry name" value="PMT"/>
    <property type="match status" value="1"/>
</dbReference>
<gene>
    <name evidence="17" type="primary">SMKI15G4520</name>
    <name evidence="17" type="ORF">SMKI_15G4520</name>
</gene>
<evidence type="ECO:0000259" key="16">
    <source>
        <dbReference type="PROSITE" id="PS50919"/>
    </source>
</evidence>
<feature type="domain" description="MIR" evidence="16">
    <location>
        <begin position="465"/>
        <end position="523"/>
    </location>
</feature>
<evidence type="ECO:0000256" key="13">
    <source>
        <dbReference type="ARBA" id="ARBA00045085"/>
    </source>
</evidence>
<evidence type="ECO:0000256" key="12">
    <source>
        <dbReference type="ARBA" id="ARBA00023180"/>
    </source>
</evidence>
<dbReference type="PANTHER" id="PTHR10050:SF46">
    <property type="entry name" value="PROTEIN O-MANNOSYL-TRANSFERASE 2"/>
    <property type="match status" value="1"/>
</dbReference>
<keyword evidence="6 15" id="KW-0808">Transferase</keyword>
<evidence type="ECO:0000256" key="1">
    <source>
        <dbReference type="ARBA" id="ARBA00004477"/>
    </source>
</evidence>
<dbReference type="InterPro" id="IPR027005">
    <property type="entry name" value="PMT-like"/>
</dbReference>
<dbReference type="InterPro" id="IPR032421">
    <property type="entry name" value="PMT_4TMC"/>
</dbReference>
<dbReference type="Gene3D" id="2.80.10.50">
    <property type="match status" value="1"/>
</dbReference>
<organism evidence="17 18">
    <name type="scientific">Saccharomyces mikatae IFO 1815</name>
    <dbReference type="NCBI Taxonomy" id="226126"/>
    <lineage>
        <taxon>Eukaryota</taxon>
        <taxon>Fungi</taxon>
        <taxon>Dikarya</taxon>
        <taxon>Ascomycota</taxon>
        <taxon>Saccharomycotina</taxon>
        <taxon>Saccharomycetes</taxon>
        <taxon>Saccharomycetales</taxon>
        <taxon>Saccharomycetaceae</taxon>
        <taxon>Saccharomyces</taxon>
    </lineage>
</organism>
<keyword evidence="8" id="KW-0677">Repeat</keyword>
<comment type="similarity">
    <text evidence="3 15">Belongs to the glycosyltransferase 39 family.</text>
</comment>
<keyword evidence="10 15" id="KW-1133">Transmembrane helix</keyword>
<keyword evidence="5 15" id="KW-0328">Glycosyltransferase</keyword>
<dbReference type="PANTHER" id="PTHR10050">
    <property type="entry name" value="DOLICHYL-PHOSPHATE-MANNOSE--PROTEIN MANNOSYLTRANSFERASE"/>
    <property type="match status" value="1"/>
</dbReference>
<evidence type="ECO:0000256" key="15">
    <source>
        <dbReference type="RuleBase" id="RU367007"/>
    </source>
</evidence>
<evidence type="ECO:0000313" key="18">
    <source>
        <dbReference type="Proteomes" id="UP001161438"/>
    </source>
</evidence>
<evidence type="ECO:0000256" key="2">
    <source>
        <dbReference type="ARBA" id="ARBA00004922"/>
    </source>
</evidence>
<feature type="domain" description="MIR" evidence="16">
    <location>
        <begin position="332"/>
        <end position="387"/>
    </location>
</feature>